<keyword evidence="3" id="KW-1185">Reference proteome</keyword>
<reference evidence="3" key="1">
    <citation type="journal article" date="2013" name="Nature">
        <title>Pan genome of the phytoplankton Emiliania underpins its global distribution.</title>
        <authorList>
            <person name="Read B.A."/>
            <person name="Kegel J."/>
            <person name="Klute M.J."/>
            <person name="Kuo A."/>
            <person name="Lefebvre S.C."/>
            <person name="Maumus F."/>
            <person name="Mayer C."/>
            <person name="Miller J."/>
            <person name="Monier A."/>
            <person name="Salamov A."/>
            <person name="Young J."/>
            <person name="Aguilar M."/>
            <person name="Claverie J.M."/>
            <person name="Frickenhaus S."/>
            <person name="Gonzalez K."/>
            <person name="Herman E.K."/>
            <person name="Lin Y.C."/>
            <person name="Napier J."/>
            <person name="Ogata H."/>
            <person name="Sarno A.F."/>
            <person name="Shmutz J."/>
            <person name="Schroeder D."/>
            <person name="de Vargas C."/>
            <person name="Verret F."/>
            <person name="von Dassow P."/>
            <person name="Valentin K."/>
            <person name="Van de Peer Y."/>
            <person name="Wheeler G."/>
            <person name="Dacks J.B."/>
            <person name="Delwiche C.F."/>
            <person name="Dyhrman S.T."/>
            <person name="Glockner G."/>
            <person name="John U."/>
            <person name="Richards T."/>
            <person name="Worden A.Z."/>
            <person name="Zhang X."/>
            <person name="Grigoriev I.V."/>
            <person name="Allen A.E."/>
            <person name="Bidle K."/>
            <person name="Borodovsky M."/>
            <person name="Bowler C."/>
            <person name="Brownlee C."/>
            <person name="Cock J.M."/>
            <person name="Elias M."/>
            <person name="Gladyshev V.N."/>
            <person name="Groth M."/>
            <person name="Guda C."/>
            <person name="Hadaegh A."/>
            <person name="Iglesias-Rodriguez M.D."/>
            <person name="Jenkins J."/>
            <person name="Jones B.M."/>
            <person name="Lawson T."/>
            <person name="Leese F."/>
            <person name="Lindquist E."/>
            <person name="Lobanov A."/>
            <person name="Lomsadze A."/>
            <person name="Malik S.B."/>
            <person name="Marsh M.E."/>
            <person name="Mackinder L."/>
            <person name="Mock T."/>
            <person name="Mueller-Roeber B."/>
            <person name="Pagarete A."/>
            <person name="Parker M."/>
            <person name="Probert I."/>
            <person name="Quesneville H."/>
            <person name="Raines C."/>
            <person name="Rensing S.A."/>
            <person name="Riano-Pachon D.M."/>
            <person name="Richier S."/>
            <person name="Rokitta S."/>
            <person name="Shiraiwa Y."/>
            <person name="Soanes D.M."/>
            <person name="van der Giezen M."/>
            <person name="Wahlund T.M."/>
            <person name="Williams B."/>
            <person name="Wilson W."/>
            <person name="Wolfe G."/>
            <person name="Wurch L.L."/>
        </authorList>
    </citation>
    <scope>NUCLEOTIDE SEQUENCE</scope>
</reference>
<dbReference type="AlphaFoldDB" id="A0A0D3J6C2"/>
<dbReference type="OMA" id="LAWRFGY"/>
<dbReference type="EnsemblProtists" id="EOD19057">
    <property type="protein sequence ID" value="EOD19057"/>
    <property type="gene ID" value="EMIHUDRAFT_243341"/>
</dbReference>
<dbReference type="PaxDb" id="2903-EOD19057"/>
<reference evidence="2" key="2">
    <citation type="submission" date="2024-10" db="UniProtKB">
        <authorList>
            <consortium name="EnsemblProtists"/>
        </authorList>
    </citation>
    <scope>IDENTIFICATION</scope>
</reference>
<dbReference type="KEGG" id="ehx:EMIHUDRAFT_243341"/>
<feature type="region of interest" description="Disordered" evidence="1">
    <location>
        <begin position="211"/>
        <end position="237"/>
    </location>
</feature>
<dbReference type="Proteomes" id="UP000013827">
    <property type="component" value="Unassembled WGS sequence"/>
</dbReference>
<organism evidence="2 3">
    <name type="scientific">Emiliania huxleyi (strain CCMP1516)</name>
    <dbReference type="NCBI Taxonomy" id="280463"/>
    <lineage>
        <taxon>Eukaryota</taxon>
        <taxon>Haptista</taxon>
        <taxon>Haptophyta</taxon>
        <taxon>Prymnesiophyceae</taxon>
        <taxon>Isochrysidales</taxon>
        <taxon>Noelaerhabdaceae</taxon>
        <taxon>Emiliania</taxon>
    </lineage>
</organism>
<protein>
    <submittedName>
        <fullName evidence="2">Uncharacterized protein</fullName>
    </submittedName>
</protein>
<evidence type="ECO:0000256" key="1">
    <source>
        <dbReference type="SAM" id="MobiDB-lite"/>
    </source>
</evidence>
<evidence type="ECO:0000313" key="2">
    <source>
        <dbReference type="EnsemblProtists" id="EOD19057"/>
    </source>
</evidence>
<dbReference type="HOGENOM" id="CLU_1172534_0_0_1"/>
<proteinExistence type="predicted"/>
<sequence length="237" mass="24856">MAEAEEARLRRVIAAGARAAARLDTSSTSAKLKQAAGRVAAGATAQHDLALLCSRQGRGSEADRLLRALGMRHRLSVSIFAPPSTATPSPAGLCGAPIVLDGVLPPAVIAGLQRALRPGAAFWEEHGYPTPCFFSYRHDLTASKPPLLLVEQAARLLQPLMERRRALHQLHFDLDEATLLSGGGTRHPLVSSVLYLGGRKAAPTMVTTQTLASGSGDAAAEATTPGPRLAARRPARG</sequence>
<evidence type="ECO:0000313" key="3">
    <source>
        <dbReference type="Proteomes" id="UP000013827"/>
    </source>
</evidence>
<dbReference type="RefSeq" id="XP_005771486.1">
    <property type="nucleotide sequence ID" value="XM_005771429.1"/>
</dbReference>
<accession>A0A0D3J6C2</accession>
<dbReference type="GeneID" id="17264603"/>
<name>A0A0D3J6C2_EMIH1</name>